<evidence type="ECO:0000256" key="11">
    <source>
        <dbReference type="ARBA" id="ARBA00023224"/>
    </source>
</evidence>
<comment type="similarity">
    <text evidence="12">Belongs to the G-protein coupled receptor 1 family.</text>
</comment>
<evidence type="ECO:0000256" key="1">
    <source>
        <dbReference type="ARBA" id="ARBA00004651"/>
    </source>
</evidence>
<feature type="transmembrane region" description="Helical" evidence="14">
    <location>
        <begin position="201"/>
        <end position="223"/>
    </location>
</feature>
<dbReference type="Proteomes" id="UP000265140">
    <property type="component" value="Chromosome 22"/>
</dbReference>
<dbReference type="FunFam" id="1.20.1070.10:FF:000017">
    <property type="entry name" value="lysophosphatidic acid receptor 4"/>
    <property type="match status" value="1"/>
</dbReference>
<dbReference type="PROSITE" id="PS00237">
    <property type="entry name" value="G_PROTEIN_RECEP_F1_1"/>
    <property type="match status" value="1"/>
</dbReference>
<evidence type="ECO:0000313" key="17">
    <source>
        <dbReference type="Ensembl" id="ENSELUP00000097391.1"/>
    </source>
</evidence>
<evidence type="ECO:0000256" key="4">
    <source>
        <dbReference type="ARBA" id="ARBA00022859"/>
    </source>
</evidence>
<dbReference type="PRINTS" id="PR00237">
    <property type="entry name" value="GPCRRHODOPSN"/>
</dbReference>
<comment type="subcellular location">
    <subcellularLocation>
        <location evidence="1">Cell membrane</location>
        <topology evidence="1">Multi-pass membrane protein</topology>
    </subcellularLocation>
</comment>
<evidence type="ECO:0000313" key="18">
    <source>
        <dbReference type="Proteomes" id="UP000265140"/>
    </source>
</evidence>
<evidence type="ECO:0000256" key="13">
    <source>
        <dbReference type="SAM" id="MobiDB-lite"/>
    </source>
</evidence>
<evidence type="ECO:0000256" key="14">
    <source>
        <dbReference type="SAM" id="Phobius"/>
    </source>
</evidence>
<keyword evidence="18" id="KW-1185">Reference proteome</keyword>
<feature type="compositionally biased region" description="Polar residues" evidence="13">
    <location>
        <begin position="468"/>
        <end position="477"/>
    </location>
</feature>
<evidence type="ECO:0000259" key="16">
    <source>
        <dbReference type="PROSITE" id="PS50262"/>
    </source>
</evidence>
<dbReference type="SUPFAM" id="SSF81321">
    <property type="entry name" value="Family A G protein-coupled receptor-like"/>
    <property type="match status" value="1"/>
</dbReference>
<dbReference type="GeneTree" id="ENSGT01030000234518"/>
<keyword evidence="9" id="KW-1015">Disulfide bond</keyword>
<feature type="transmembrane region" description="Helical" evidence="14">
    <location>
        <begin position="335"/>
        <end position="355"/>
    </location>
</feature>
<dbReference type="PROSITE" id="PS50262">
    <property type="entry name" value="G_PROTEIN_RECEP_F1_2"/>
    <property type="match status" value="1"/>
</dbReference>
<keyword evidence="2" id="KW-1003">Cell membrane</keyword>
<keyword evidence="10 12" id="KW-0675">Receptor</keyword>
<keyword evidence="5 14" id="KW-1133">Transmembrane helix</keyword>
<feature type="transmembrane region" description="Helical" evidence="14">
    <location>
        <begin position="286"/>
        <end position="314"/>
    </location>
</feature>
<evidence type="ECO:0000256" key="2">
    <source>
        <dbReference type="ARBA" id="ARBA00022475"/>
    </source>
</evidence>
<keyword evidence="15" id="KW-0732">Signal</keyword>
<organism evidence="17 18">
    <name type="scientific">Esox lucius</name>
    <name type="common">Northern pike</name>
    <dbReference type="NCBI Taxonomy" id="8010"/>
    <lineage>
        <taxon>Eukaryota</taxon>
        <taxon>Metazoa</taxon>
        <taxon>Chordata</taxon>
        <taxon>Craniata</taxon>
        <taxon>Vertebrata</taxon>
        <taxon>Euteleostomi</taxon>
        <taxon>Actinopterygii</taxon>
        <taxon>Neopterygii</taxon>
        <taxon>Teleostei</taxon>
        <taxon>Protacanthopterygii</taxon>
        <taxon>Esociformes</taxon>
        <taxon>Esocidae</taxon>
        <taxon>Esox</taxon>
    </lineage>
</organism>
<dbReference type="InterPro" id="IPR017452">
    <property type="entry name" value="GPCR_Rhodpsn_7TM"/>
</dbReference>
<feature type="transmembrane region" description="Helical" evidence="14">
    <location>
        <begin position="124"/>
        <end position="144"/>
    </location>
</feature>
<keyword evidence="7" id="KW-1064">Adaptive immunity</keyword>
<evidence type="ECO:0000256" key="5">
    <source>
        <dbReference type="ARBA" id="ARBA00022989"/>
    </source>
</evidence>
<proteinExistence type="inferred from homology"/>
<dbReference type="GO" id="GO:0005886">
    <property type="term" value="C:plasma membrane"/>
    <property type="evidence" value="ECO:0007669"/>
    <property type="project" value="UniProtKB-SubCell"/>
</dbReference>
<evidence type="ECO:0000256" key="9">
    <source>
        <dbReference type="ARBA" id="ARBA00023157"/>
    </source>
</evidence>
<evidence type="ECO:0000256" key="10">
    <source>
        <dbReference type="ARBA" id="ARBA00023170"/>
    </source>
</evidence>
<feature type="transmembrane region" description="Helical" evidence="14">
    <location>
        <begin position="235"/>
        <end position="255"/>
    </location>
</feature>
<feature type="domain" description="G-protein coupled receptors family 1 profile" evidence="16">
    <location>
        <begin position="136"/>
        <end position="399"/>
    </location>
</feature>
<dbReference type="InterPro" id="IPR047160">
    <property type="entry name" value="GP183-like"/>
</dbReference>
<keyword evidence="6 12" id="KW-0297">G-protein coupled receptor</keyword>
<dbReference type="AlphaFoldDB" id="A0AAY5L8L6"/>
<evidence type="ECO:0000256" key="6">
    <source>
        <dbReference type="ARBA" id="ARBA00023040"/>
    </source>
</evidence>
<dbReference type="PANTHER" id="PTHR24237">
    <property type="entry name" value="G-PROTEIN COUPLED RECEPTOR"/>
    <property type="match status" value="1"/>
</dbReference>
<reference evidence="17 18" key="1">
    <citation type="submission" date="2020-02" db="EMBL/GenBank/DDBJ databases">
        <title>Esox lucius (northern pike) genome, fEsoLuc1, primary haplotype.</title>
        <authorList>
            <person name="Myers G."/>
            <person name="Karagic N."/>
            <person name="Meyer A."/>
            <person name="Pippel M."/>
            <person name="Reichard M."/>
            <person name="Winkler S."/>
            <person name="Tracey A."/>
            <person name="Sims Y."/>
            <person name="Howe K."/>
            <person name="Rhie A."/>
            <person name="Formenti G."/>
            <person name="Durbin R."/>
            <person name="Fedrigo O."/>
            <person name="Jarvis E.D."/>
        </authorList>
    </citation>
    <scope>NUCLEOTIDE SEQUENCE [LARGE SCALE GENOMIC DNA]</scope>
</reference>
<dbReference type="Pfam" id="PF00001">
    <property type="entry name" value="7tm_1"/>
    <property type="match status" value="1"/>
</dbReference>
<accession>A0AAY5L8L6</accession>
<reference evidence="17" key="3">
    <citation type="submission" date="2025-09" db="UniProtKB">
        <authorList>
            <consortium name="Ensembl"/>
        </authorList>
    </citation>
    <scope>IDENTIFICATION</scope>
</reference>
<evidence type="ECO:0000256" key="12">
    <source>
        <dbReference type="RuleBase" id="RU000688"/>
    </source>
</evidence>
<keyword evidence="3 12" id="KW-0812">Transmembrane</keyword>
<sequence length="497" mass="55790">MSNVFCQFCRWSLLLNLLEISANLHSSTRTLSDATKTGAQSCGDNGGLVIVDICFDINTAVGGKPRKVNPNLSGKFYKILVVKMVATPETMSWQDASNTTSPPNTTTCSNLYDHRATARVLMPLHYALVFTLGFLGNALALHVIRPNLAKINSTTLYSANLAISDIMFTLSLPLRIAYYAFGFHWPLGEGLCQITALLCYANTYAGVNFMTCMAADRFVAVVLPRRYPRLRQARTVRYICVGVWVLVLVQTLPLLSMRMTRLELDGTTTCMEYPNFEDGVVEGLPYILISAVVMGYGIPVLIILCCYSALLWRLRLLTGNGITGKGQRSGRNRKASGVIMWVVLVFVLCFSPYHINILQYMIRKLRYSPNCTELQAFQVSLHITVCLMHLNTCLDPFVYFFACKGYKRKVLRMMKFQLSTSFSSVVRTGEDVAWNRGESLHRPRTRSQMRMSSLAGVPGPSDDAIKQESPNQQSPTRQELYPPELRQELFQADQVQR</sequence>
<dbReference type="GO" id="GO:0008142">
    <property type="term" value="F:oxysterol binding"/>
    <property type="evidence" value="ECO:0007669"/>
    <property type="project" value="InterPro"/>
</dbReference>
<dbReference type="GO" id="GO:0004930">
    <property type="term" value="F:G protein-coupled receptor activity"/>
    <property type="evidence" value="ECO:0007669"/>
    <property type="project" value="UniProtKB-KW"/>
</dbReference>
<keyword evidence="4" id="KW-0391">Immunity</keyword>
<feature type="chain" id="PRO_5044250444" description="G-protein coupled receptors family 1 profile domain-containing protein" evidence="15">
    <location>
        <begin position="23"/>
        <end position="497"/>
    </location>
</feature>
<evidence type="ECO:0000256" key="7">
    <source>
        <dbReference type="ARBA" id="ARBA00023130"/>
    </source>
</evidence>
<name>A0AAY5L8L6_ESOLU</name>
<keyword evidence="8 14" id="KW-0472">Membrane</keyword>
<feature type="signal peptide" evidence="15">
    <location>
        <begin position="1"/>
        <end position="22"/>
    </location>
</feature>
<dbReference type="Ensembl" id="ENSELUT00000088355.1">
    <property type="protein sequence ID" value="ENSELUP00000097391.1"/>
    <property type="gene ID" value="ENSELUG00000002343.3"/>
</dbReference>
<feature type="transmembrane region" description="Helical" evidence="14">
    <location>
        <begin position="375"/>
        <end position="402"/>
    </location>
</feature>
<keyword evidence="11 12" id="KW-0807">Transducer</keyword>
<evidence type="ECO:0000256" key="15">
    <source>
        <dbReference type="SAM" id="SignalP"/>
    </source>
</evidence>
<feature type="transmembrane region" description="Helical" evidence="14">
    <location>
        <begin position="156"/>
        <end position="181"/>
    </location>
</feature>
<dbReference type="PANTHER" id="PTHR24237:SF7">
    <property type="entry name" value="G-PROTEIN COUPLED RECEPTOR 183"/>
    <property type="match status" value="1"/>
</dbReference>
<dbReference type="InterPro" id="IPR000276">
    <property type="entry name" value="GPCR_Rhodpsn"/>
</dbReference>
<dbReference type="GO" id="GO:0002250">
    <property type="term" value="P:adaptive immune response"/>
    <property type="evidence" value="ECO:0007669"/>
    <property type="project" value="UniProtKB-KW"/>
</dbReference>
<dbReference type="Gene3D" id="1.20.1070.10">
    <property type="entry name" value="Rhodopsin 7-helix transmembrane proteins"/>
    <property type="match status" value="1"/>
</dbReference>
<dbReference type="PRINTS" id="PR01157">
    <property type="entry name" value="P2YPURNOCPTR"/>
</dbReference>
<evidence type="ECO:0000256" key="3">
    <source>
        <dbReference type="ARBA" id="ARBA00022692"/>
    </source>
</evidence>
<reference evidence="17" key="2">
    <citation type="submission" date="2025-08" db="UniProtKB">
        <authorList>
            <consortium name="Ensembl"/>
        </authorList>
    </citation>
    <scope>IDENTIFICATION</scope>
</reference>
<feature type="region of interest" description="Disordered" evidence="13">
    <location>
        <begin position="437"/>
        <end position="485"/>
    </location>
</feature>
<evidence type="ECO:0000256" key="8">
    <source>
        <dbReference type="ARBA" id="ARBA00023136"/>
    </source>
</evidence>
<protein>
    <recommendedName>
        <fullName evidence="16">G-protein coupled receptors family 1 profile domain-containing protein</fullName>
    </recommendedName>
</protein>